<evidence type="ECO:0000313" key="5">
    <source>
        <dbReference type="EMBL" id="OHT15473.1"/>
    </source>
</evidence>
<dbReference type="PROSITE" id="PS00061">
    <property type="entry name" value="ADH_SHORT"/>
    <property type="match status" value="1"/>
</dbReference>
<evidence type="ECO:0000313" key="6">
    <source>
        <dbReference type="Proteomes" id="UP000179807"/>
    </source>
</evidence>
<accession>A0A1J4KVY2</accession>
<organism evidence="5 6">
    <name type="scientific">Tritrichomonas foetus</name>
    <dbReference type="NCBI Taxonomy" id="1144522"/>
    <lineage>
        <taxon>Eukaryota</taxon>
        <taxon>Metamonada</taxon>
        <taxon>Parabasalia</taxon>
        <taxon>Tritrichomonadida</taxon>
        <taxon>Tritrichomonadidae</taxon>
        <taxon>Tritrichomonas</taxon>
    </lineage>
</organism>
<comment type="similarity">
    <text evidence="2">Belongs to the short-chain dehydrogenases/reductases (SDR) family.</text>
</comment>
<evidence type="ECO:0000256" key="2">
    <source>
        <dbReference type="ARBA" id="ARBA00006484"/>
    </source>
</evidence>
<sequence>MFQELFILFSIIVIICILLKIFMALLPFFFLEQNLLNKYGHGYAVITGGTDGIGLKITRKLISQRFKVCVVGLKTDKICQNELPSDSILIEGDLSERHIVEEVCKWITDKNPSLLINCAGICIPQIFSTIEKPSKYIDAHISSLVELTSSFIKARNRHGGIVFFSSQVALFSSPYAALYAATKSFTAQFADSLSAENPGLDILCLFPGAVNDTSFFKSFPNHWYFNLIRLIGQKPTTIASLVFKALGRVRLLDTGLLTYVTRIATVFVDQNVINLAGQIVASSLRSQMEQKTPRELLL</sequence>
<dbReference type="SUPFAM" id="SSF51735">
    <property type="entry name" value="NAD(P)-binding Rossmann-fold domains"/>
    <property type="match status" value="1"/>
</dbReference>
<dbReference type="PRINTS" id="PR00081">
    <property type="entry name" value="GDHRDH"/>
</dbReference>
<dbReference type="CDD" id="cd05233">
    <property type="entry name" value="SDR_c"/>
    <property type="match status" value="1"/>
</dbReference>
<keyword evidence="4" id="KW-0812">Transmembrane</keyword>
<evidence type="ECO:0000256" key="4">
    <source>
        <dbReference type="SAM" id="Phobius"/>
    </source>
</evidence>
<protein>
    <submittedName>
        <fullName evidence="5">Oxidoreductase, short chain dehydrogenase/reductase family protein</fullName>
    </submittedName>
</protein>
<keyword evidence="3" id="KW-0560">Oxidoreductase</keyword>
<keyword evidence="4" id="KW-1133">Transmembrane helix</keyword>
<dbReference type="PANTHER" id="PTHR43899:SF13">
    <property type="entry name" value="RH59310P"/>
    <property type="match status" value="1"/>
</dbReference>
<evidence type="ECO:0000256" key="3">
    <source>
        <dbReference type="ARBA" id="ARBA00023002"/>
    </source>
</evidence>
<dbReference type="OrthoDB" id="1393670at2759"/>
<dbReference type="InterPro" id="IPR002347">
    <property type="entry name" value="SDR_fam"/>
</dbReference>
<feature type="transmembrane region" description="Helical" evidence="4">
    <location>
        <begin position="6"/>
        <end position="31"/>
    </location>
</feature>
<reference evidence="5" key="1">
    <citation type="submission" date="2016-10" db="EMBL/GenBank/DDBJ databases">
        <authorList>
            <person name="Benchimol M."/>
            <person name="Almeida L.G."/>
            <person name="Vasconcelos A.T."/>
            <person name="Perreira-Neves A."/>
            <person name="Rosa I.A."/>
            <person name="Tasca T."/>
            <person name="Bogo M.R."/>
            <person name="de Souza W."/>
        </authorList>
    </citation>
    <scope>NUCLEOTIDE SEQUENCE [LARGE SCALE GENOMIC DNA]</scope>
    <source>
        <strain evidence="5">K</strain>
    </source>
</reference>
<comment type="caution">
    <text evidence="5">The sequence shown here is derived from an EMBL/GenBank/DDBJ whole genome shotgun (WGS) entry which is preliminary data.</text>
</comment>
<dbReference type="Pfam" id="PF00106">
    <property type="entry name" value="adh_short"/>
    <property type="match status" value="1"/>
</dbReference>
<dbReference type="PANTHER" id="PTHR43899">
    <property type="entry name" value="RH59310P"/>
    <property type="match status" value="1"/>
</dbReference>
<dbReference type="GeneID" id="94832305"/>
<dbReference type="EMBL" id="MLAK01000218">
    <property type="protein sequence ID" value="OHT15473.1"/>
    <property type="molecule type" value="Genomic_DNA"/>
</dbReference>
<gene>
    <name evidence="5" type="ORF">TRFO_14099</name>
</gene>
<dbReference type="VEuPathDB" id="TrichDB:TRFO_14099"/>
<evidence type="ECO:0000256" key="1">
    <source>
        <dbReference type="ARBA" id="ARBA00004240"/>
    </source>
</evidence>
<dbReference type="AlphaFoldDB" id="A0A1J4KVY2"/>
<comment type="subcellular location">
    <subcellularLocation>
        <location evidence="1">Endoplasmic reticulum</location>
    </subcellularLocation>
</comment>
<dbReference type="InterPro" id="IPR051019">
    <property type="entry name" value="VLCFA-Steroid_DH"/>
</dbReference>
<name>A0A1J4KVY2_9EUKA</name>
<dbReference type="GO" id="GO:0005783">
    <property type="term" value="C:endoplasmic reticulum"/>
    <property type="evidence" value="ECO:0007669"/>
    <property type="project" value="UniProtKB-SubCell"/>
</dbReference>
<proteinExistence type="inferred from homology"/>
<dbReference type="InterPro" id="IPR036291">
    <property type="entry name" value="NAD(P)-bd_dom_sf"/>
</dbReference>
<keyword evidence="4" id="KW-0472">Membrane</keyword>
<dbReference type="Proteomes" id="UP000179807">
    <property type="component" value="Unassembled WGS sequence"/>
</dbReference>
<dbReference type="InterPro" id="IPR020904">
    <property type="entry name" value="Sc_DH/Rdtase_CS"/>
</dbReference>
<dbReference type="GO" id="GO:0016491">
    <property type="term" value="F:oxidoreductase activity"/>
    <property type="evidence" value="ECO:0007669"/>
    <property type="project" value="UniProtKB-KW"/>
</dbReference>
<keyword evidence="6" id="KW-1185">Reference proteome</keyword>
<dbReference type="Gene3D" id="3.40.50.720">
    <property type="entry name" value="NAD(P)-binding Rossmann-like Domain"/>
    <property type="match status" value="1"/>
</dbReference>
<dbReference type="RefSeq" id="XP_068368609.1">
    <property type="nucleotide sequence ID" value="XM_068497601.1"/>
</dbReference>